<dbReference type="SMART" id="SM00380">
    <property type="entry name" value="AP2"/>
    <property type="match status" value="1"/>
</dbReference>
<dbReference type="Pfam" id="PF00847">
    <property type="entry name" value="AP2"/>
    <property type="match status" value="1"/>
</dbReference>
<keyword evidence="3 10" id="KW-0238">DNA-binding</keyword>
<dbReference type="InterPro" id="IPR036955">
    <property type="entry name" value="AP2/ERF_dom_sf"/>
</dbReference>
<keyword evidence="2" id="KW-0805">Transcription regulation</keyword>
<evidence type="ECO:0000256" key="1">
    <source>
        <dbReference type="ARBA" id="ARBA00004123"/>
    </source>
</evidence>
<evidence type="ECO:0000256" key="7">
    <source>
        <dbReference type="ARBA" id="ARBA00024343"/>
    </source>
</evidence>
<feature type="region of interest" description="Disordered" evidence="8">
    <location>
        <begin position="145"/>
        <end position="182"/>
    </location>
</feature>
<evidence type="ECO:0000256" key="8">
    <source>
        <dbReference type="SAM" id="MobiDB-lite"/>
    </source>
</evidence>
<reference evidence="10" key="2">
    <citation type="submission" date="2022-01" db="EMBL/GenBank/DDBJ databases">
        <authorList>
            <person name="Yamashiro T."/>
            <person name="Shiraishi A."/>
            <person name="Satake H."/>
            <person name="Nakayama K."/>
        </authorList>
    </citation>
    <scope>NUCLEOTIDE SEQUENCE</scope>
</reference>
<dbReference type="SUPFAM" id="SSF54171">
    <property type="entry name" value="DNA-binding domain"/>
    <property type="match status" value="1"/>
</dbReference>
<gene>
    <name evidence="10" type="ORF">Tco_0705878</name>
</gene>
<keyword evidence="11" id="KW-1185">Reference proteome</keyword>
<dbReference type="PANTHER" id="PTHR31985:SF297">
    <property type="entry name" value="TRANSCRIPTION FACTOR AP2-EREBP FAMILY"/>
    <property type="match status" value="1"/>
</dbReference>
<comment type="caution">
    <text evidence="10">The sequence shown here is derived from an EMBL/GenBank/DDBJ whole genome shotgun (WGS) entry which is preliminary data.</text>
</comment>
<dbReference type="PROSITE" id="PS51032">
    <property type="entry name" value="AP2_ERF"/>
    <property type="match status" value="1"/>
</dbReference>
<name>A0ABQ4Y6Q2_9ASTR</name>
<evidence type="ECO:0000256" key="2">
    <source>
        <dbReference type="ARBA" id="ARBA00023015"/>
    </source>
</evidence>
<reference evidence="10" key="1">
    <citation type="journal article" date="2022" name="Int. J. Mol. Sci.">
        <title>Draft Genome of Tanacetum Coccineum: Genomic Comparison of Closely Related Tanacetum-Family Plants.</title>
        <authorList>
            <person name="Yamashiro T."/>
            <person name="Shiraishi A."/>
            <person name="Nakayama K."/>
            <person name="Satake H."/>
        </authorList>
    </citation>
    <scope>NUCLEOTIDE SEQUENCE</scope>
</reference>
<dbReference type="CDD" id="cd00018">
    <property type="entry name" value="AP2"/>
    <property type="match status" value="1"/>
</dbReference>
<evidence type="ECO:0000313" key="10">
    <source>
        <dbReference type="EMBL" id="GJS73037.1"/>
    </source>
</evidence>
<dbReference type="InterPro" id="IPR001471">
    <property type="entry name" value="AP2/ERF_dom"/>
</dbReference>
<evidence type="ECO:0000259" key="9">
    <source>
        <dbReference type="PROSITE" id="PS51032"/>
    </source>
</evidence>
<dbReference type="EMBL" id="BQNB010010124">
    <property type="protein sequence ID" value="GJS73037.1"/>
    <property type="molecule type" value="Genomic_DNA"/>
</dbReference>
<dbReference type="PRINTS" id="PR00367">
    <property type="entry name" value="ETHRSPELEMNT"/>
</dbReference>
<keyword evidence="6" id="KW-0539">Nucleus</keyword>
<feature type="domain" description="AP2/ERF" evidence="9">
    <location>
        <begin position="183"/>
        <end position="240"/>
    </location>
</feature>
<protein>
    <submittedName>
        <fullName evidence="10">DNA-binding domain-containing protein</fullName>
    </submittedName>
</protein>
<organism evidence="10 11">
    <name type="scientific">Tanacetum coccineum</name>
    <dbReference type="NCBI Taxonomy" id="301880"/>
    <lineage>
        <taxon>Eukaryota</taxon>
        <taxon>Viridiplantae</taxon>
        <taxon>Streptophyta</taxon>
        <taxon>Embryophyta</taxon>
        <taxon>Tracheophyta</taxon>
        <taxon>Spermatophyta</taxon>
        <taxon>Magnoliopsida</taxon>
        <taxon>eudicotyledons</taxon>
        <taxon>Gunneridae</taxon>
        <taxon>Pentapetalae</taxon>
        <taxon>asterids</taxon>
        <taxon>campanulids</taxon>
        <taxon>Asterales</taxon>
        <taxon>Asteraceae</taxon>
        <taxon>Asteroideae</taxon>
        <taxon>Anthemideae</taxon>
        <taxon>Anthemidinae</taxon>
        <taxon>Tanacetum</taxon>
    </lineage>
</organism>
<dbReference type="PANTHER" id="PTHR31985">
    <property type="entry name" value="ETHYLENE-RESPONSIVE TRANSCRIPTION FACTOR ERF042-RELATED"/>
    <property type="match status" value="1"/>
</dbReference>
<keyword evidence="5" id="KW-0804">Transcription</keyword>
<evidence type="ECO:0000256" key="6">
    <source>
        <dbReference type="ARBA" id="ARBA00023242"/>
    </source>
</evidence>
<feature type="compositionally biased region" description="Polar residues" evidence="8">
    <location>
        <begin position="295"/>
        <end position="307"/>
    </location>
</feature>
<feature type="compositionally biased region" description="Low complexity" evidence="8">
    <location>
        <begin position="285"/>
        <end position="294"/>
    </location>
</feature>
<proteinExistence type="inferred from homology"/>
<evidence type="ECO:0000256" key="3">
    <source>
        <dbReference type="ARBA" id="ARBA00023125"/>
    </source>
</evidence>
<evidence type="ECO:0000256" key="4">
    <source>
        <dbReference type="ARBA" id="ARBA00023159"/>
    </source>
</evidence>
<accession>A0ABQ4Y6Q2</accession>
<evidence type="ECO:0000313" key="11">
    <source>
        <dbReference type="Proteomes" id="UP001151760"/>
    </source>
</evidence>
<dbReference type="Proteomes" id="UP001151760">
    <property type="component" value="Unassembled WGS sequence"/>
</dbReference>
<dbReference type="Gene3D" id="3.30.730.10">
    <property type="entry name" value="AP2/ERF domain"/>
    <property type="match status" value="1"/>
</dbReference>
<evidence type="ECO:0000256" key="5">
    <source>
        <dbReference type="ARBA" id="ARBA00023163"/>
    </source>
</evidence>
<feature type="compositionally biased region" description="Basic and acidic residues" evidence="8">
    <location>
        <begin position="170"/>
        <end position="182"/>
    </location>
</feature>
<comment type="similarity">
    <text evidence="7">Belongs to the AP2/ERF transcription factor family. ERF subfamily.</text>
</comment>
<comment type="subcellular location">
    <subcellularLocation>
        <location evidence="1">Nucleus</location>
    </subcellularLocation>
</comment>
<dbReference type="InterPro" id="IPR016177">
    <property type="entry name" value="DNA-bd_dom_sf"/>
</dbReference>
<dbReference type="GO" id="GO:0003677">
    <property type="term" value="F:DNA binding"/>
    <property type="evidence" value="ECO:0007669"/>
    <property type="project" value="UniProtKB-KW"/>
</dbReference>
<sequence>MILRLRKQVEDDDVDVVGFFSWIQELMWLGLLQEMVEDKVLVNCMIELYMTSNMMLMKVLAKKVKHLVKGYDWKQGIGYINGINGYVCRLSVVCKGVKTGCLVNPEHSFGAGNHNYQILHYQSNMENAVQVKLFSSSTSNTMTTTSTVFQKKCNPKKGSKRHQEGNNGNEQKKRHENGEHHPIYRGVRKRSWGKWVSEIREPRKKSRIWLGTFKTAEMAARAHDVAAIAIKGQAAFLNFPDMVHLLPQPATTSRKDIQEAAAKAAASFSNNDRAEKASQETLCHSNSSNTLSSLDNPQESEASPSSTEDYDDTFFHLPDLSLDNTHRINDFGYYASSWHLVAEVDTEDSFLW</sequence>
<feature type="region of interest" description="Disordered" evidence="8">
    <location>
        <begin position="265"/>
        <end position="308"/>
    </location>
</feature>
<dbReference type="InterPro" id="IPR051032">
    <property type="entry name" value="AP2/ERF_TF_ERF_subfamily"/>
</dbReference>
<keyword evidence="4" id="KW-0010">Activator</keyword>